<evidence type="ECO:0000259" key="2">
    <source>
        <dbReference type="Pfam" id="PF04909"/>
    </source>
</evidence>
<keyword evidence="3" id="KW-0378">Hydrolase</keyword>
<reference evidence="3 4" key="1">
    <citation type="submission" date="2020-08" db="EMBL/GenBank/DDBJ databases">
        <title>Genomic Encyclopedia of Type Strains, Phase IV (KMG-IV): sequencing the most valuable type-strain genomes for metagenomic binning, comparative biology and taxonomic classification.</title>
        <authorList>
            <person name="Goeker M."/>
        </authorList>
    </citation>
    <scope>NUCLEOTIDE SEQUENCE [LARGE SCALE GENOMIC DNA]</scope>
    <source>
        <strain evidence="3 4">DSM 22336</strain>
    </source>
</reference>
<proteinExistence type="inferred from homology"/>
<dbReference type="SUPFAM" id="SSF51556">
    <property type="entry name" value="Metallo-dependent hydrolases"/>
    <property type="match status" value="1"/>
</dbReference>
<sequence>MSNIYQGPVIDPHHHLWDLTMQRHPWLAPKPDDEMVFGSIEAIRRNYLPDDYMRDAAGQNIVATVHIEAGWDGHFLSQETRWLDQLPKGESVAQRYVSRVSLLDMDAEQKIAEQAANERVVGVRDIVSWHPVAHKSFAVEGLMSNTQWRAGLGALARHKMTFDLMLYPWQMAEAERLLDDYPDLAFILNHCGSPADRSPEGMQQWRSGLKRLSRFENLSIKISNPVAYDTQWTVASLADVIHHCIDCFGPDRAMFGSDFPVAGLHASFNDLYAAYRKIAAVYSDAEQSLLFFETANRVYRLNLKSENFNKGNIHV</sequence>
<dbReference type="RefSeq" id="WP_184224005.1">
    <property type="nucleotide sequence ID" value="NZ_JACIIU010000016.1"/>
</dbReference>
<comment type="caution">
    <text evidence="3">The sequence shown here is derived from an EMBL/GenBank/DDBJ whole genome shotgun (WGS) entry which is preliminary data.</text>
</comment>
<keyword evidence="4" id="KW-1185">Reference proteome</keyword>
<dbReference type="Pfam" id="PF04909">
    <property type="entry name" value="Amidohydro_2"/>
    <property type="match status" value="1"/>
</dbReference>
<evidence type="ECO:0000313" key="4">
    <source>
        <dbReference type="Proteomes" id="UP000555393"/>
    </source>
</evidence>
<dbReference type="GO" id="GO:0016787">
    <property type="term" value="F:hydrolase activity"/>
    <property type="evidence" value="ECO:0007669"/>
    <property type="project" value="UniProtKB-KW"/>
</dbReference>
<dbReference type="EMBL" id="JACIIU010000016">
    <property type="protein sequence ID" value="MBB6262062.1"/>
    <property type="molecule type" value="Genomic_DNA"/>
</dbReference>
<accession>A0A841LZX0</accession>
<dbReference type="AlphaFoldDB" id="A0A841LZX0"/>
<evidence type="ECO:0000256" key="1">
    <source>
        <dbReference type="ARBA" id="ARBA00038310"/>
    </source>
</evidence>
<dbReference type="PANTHER" id="PTHR43569">
    <property type="entry name" value="AMIDOHYDROLASE"/>
    <property type="match status" value="1"/>
</dbReference>
<feature type="domain" description="Amidohydrolase-related" evidence="2">
    <location>
        <begin position="10"/>
        <end position="301"/>
    </location>
</feature>
<dbReference type="InterPro" id="IPR052350">
    <property type="entry name" value="Metallo-dep_Lactonases"/>
</dbReference>
<protein>
    <submittedName>
        <fullName evidence="3">Putative TIM-barrel fold metal-dependent hydrolase</fullName>
    </submittedName>
</protein>
<name>A0A841LZX0_9HYPH</name>
<dbReference type="Gene3D" id="3.20.20.140">
    <property type="entry name" value="Metal-dependent hydrolases"/>
    <property type="match status" value="1"/>
</dbReference>
<evidence type="ECO:0000313" key="3">
    <source>
        <dbReference type="EMBL" id="MBB6262062.1"/>
    </source>
</evidence>
<dbReference type="Proteomes" id="UP000555393">
    <property type="component" value="Unassembled WGS sequence"/>
</dbReference>
<dbReference type="InterPro" id="IPR006680">
    <property type="entry name" value="Amidohydro-rel"/>
</dbReference>
<organism evidence="3 4">
    <name type="scientific">Paenochrobactrum gallinarii</name>
    <dbReference type="NCBI Taxonomy" id="643673"/>
    <lineage>
        <taxon>Bacteria</taxon>
        <taxon>Pseudomonadati</taxon>
        <taxon>Pseudomonadota</taxon>
        <taxon>Alphaproteobacteria</taxon>
        <taxon>Hyphomicrobiales</taxon>
        <taxon>Brucellaceae</taxon>
        <taxon>Paenochrobactrum</taxon>
    </lineage>
</organism>
<dbReference type="PANTHER" id="PTHR43569:SF1">
    <property type="entry name" value="BLL3371 PROTEIN"/>
    <property type="match status" value="1"/>
</dbReference>
<dbReference type="InterPro" id="IPR032466">
    <property type="entry name" value="Metal_Hydrolase"/>
</dbReference>
<gene>
    <name evidence="3" type="ORF">FHS77_002630</name>
</gene>
<comment type="similarity">
    <text evidence="1">Belongs to the metallo-dependent hydrolases superfamily.</text>
</comment>